<protein>
    <submittedName>
        <fullName evidence="1">Uncharacterized protein</fullName>
    </submittedName>
</protein>
<sequence length="103" mass="11458">MQEIPLPQRAKDLTPFEHIQINWASQGHDMEGPNGPVPIGPHYDPRFFMTSLAERQAIPASTDPDAKFNVLPPPGICLLPIKQVKMTSRVQGSSGRNEMLLWA</sequence>
<dbReference type="Proteomes" id="UP000830401">
    <property type="component" value="Plasmid unnamed4"/>
</dbReference>
<accession>A0ABY4GEL7</accession>
<dbReference type="EMBL" id="CP095065">
    <property type="protein sequence ID" value="UOQ69251.1"/>
    <property type="molecule type" value="Genomic_DNA"/>
</dbReference>
<reference evidence="1" key="1">
    <citation type="submission" date="2022-04" db="EMBL/GenBank/DDBJ databases">
        <title>Hymenobacter sp. isolated from the air.</title>
        <authorList>
            <person name="Won M."/>
            <person name="Lee C.-M."/>
            <person name="Woen H.-Y."/>
            <person name="Kwon S.-W."/>
        </authorList>
    </citation>
    <scope>NUCLEOTIDE SEQUENCE</scope>
    <source>
        <strain evidence="1">5420S-77</strain>
        <plasmid evidence="1">unnamed4</plasmid>
    </source>
</reference>
<organism evidence="1 2">
    <name type="scientific">Hymenobacter volaticus</name>
    <dbReference type="NCBI Taxonomy" id="2932254"/>
    <lineage>
        <taxon>Bacteria</taxon>
        <taxon>Pseudomonadati</taxon>
        <taxon>Bacteroidota</taxon>
        <taxon>Cytophagia</taxon>
        <taxon>Cytophagales</taxon>
        <taxon>Hymenobacteraceae</taxon>
        <taxon>Hymenobacter</taxon>
    </lineage>
</organism>
<keyword evidence="1" id="KW-0614">Plasmid</keyword>
<geneLocation type="plasmid" evidence="1 2">
    <name>unnamed4</name>
</geneLocation>
<dbReference type="RefSeq" id="WP_245127006.1">
    <property type="nucleotide sequence ID" value="NZ_CP095065.1"/>
</dbReference>
<evidence type="ECO:0000313" key="2">
    <source>
        <dbReference type="Proteomes" id="UP000830401"/>
    </source>
</evidence>
<name>A0ABY4GEL7_9BACT</name>
<keyword evidence="2" id="KW-1185">Reference proteome</keyword>
<evidence type="ECO:0000313" key="1">
    <source>
        <dbReference type="EMBL" id="UOQ69251.1"/>
    </source>
</evidence>
<proteinExistence type="predicted"/>
<gene>
    <name evidence="1" type="ORF">MUN86_27750</name>
</gene>